<dbReference type="PROSITE" id="PS51354">
    <property type="entry name" value="GLUTAREDOXIN_2"/>
    <property type="match status" value="1"/>
</dbReference>
<proteinExistence type="predicted"/>
<dbReference type="Gene3D" id="3.40.30.10">
    <property type="entry name" value="Glutaredoxin"/>
    <property type="match status" value="1"/>
</dbReference>
<dbReference type="PANTHER" id="PTHR43968">
    <property type="match status" value="1"/>
</dbReference>
<name>A0A1I6GX98_9GAMM</name>
<sequence>MALKLYQFAISHYCEKVRWALDYKGINHETVNLLPGQHIKTIRRLTGRESSVPVIDHDGQVVQGSSRILDYLDETFPEHPLTPADPVEREQTLAWERRLDEEAGPAIRCYSYHHFLKRPKVVVPMLAAGTPFYNRILLSLAFSRVDEVMRQWMKINEKTAEQSRLTMEGLLTELEQIYGSRSFLVGDRFSRADLTAAALFAPMFQPAQYPVPWPKAKRIPKDIQAWLDQWQPQLTTLAAVYRDHRGGGASR</sequence>
<keyword evidence="3" id="KW-1185">Reference proteome</keyword>
<feature type="domain" description="GST N-terminal" evidence="1">
    <location>
        <begin position="1"/>
        <end position="80"/>
    </location>
</feature>
<dbReference type="CDD" id="cd00570">
    <property type="entry name" value="GST_N_family"/>
    <property type="match status" value="1"/>
</dbReference>
<dbReference type="SUPFAM" id="SSF52833">
    <property type="entry name" value="Thioredoxin-like"/>
    <property type="match status" value="1"/>
</dbReference>
<dbReference type="SUPFAM" id="SSF47616">
    <property type="entry name" value="GST C-terminal domain-like"/>
    <property type="match status" value="1"/>
</dbReference>
<dbReference type="CDD" id="cd00299">
    <property type="entry name" value="GST_C_family"/>
    <property type="match status" value="1"/>
</dbReference>
<protein>
    <submittedName>
        <fullName evidence="2">Glutathione S-transferase</fullName>
    </submittedName>
</protein>
<evidence type="ECO:0000313" key="2">
    <source>
        <dbReference type="EMBL" id="SFR46874.1"/>
    </source>
</evidence>
<dbReference type="InterPro" id="IPR004045">
    <property type="entry name" value="Glutathione_S-Trfase_N"/>
</dbReference>
<gene>
    <name evidence="2" type="ORF">SAMN04488073_1723</name>
</gene>
<reference evidence="3" key="1">
    <citation type="submission" date="2016-10" db="EMBL/GenBank/DDBJ databases">
        <authorList>
            <person name="Varghese N."/>
            <person name="Submissions S."/>
        </authorList>
    </citation>
    <scope>NUCLEOTIDE SEQUENCE [LARGE SCALE GENOMIC DNA]</scope>
    <source>
        <strain evidence="3">CGMCC 1.6294</strain>
    </source>
</reference>
<dbReference type="PROSITE" id="PS50404">
    <property type="entry name" value="GST_NTER"/>
    <property type="match status" value="1"/>
</dbReference>
<accession>A0A1I6GX98</accession>
<evidence type="ECO:0000313" key="3">
    <source>
        <dbReference type="Proteomes" id="UP000199290"/>
    </source>
</evidence>
<dbReference type="InterPro" id="IPR050983">
    <property type="entry name" value="GST_Omega/HSP26"/>
</dbReference>
<dbReference type="SFLD" id="SFLDS00019">
    <property type="entry name" value="Glutathione_Transferase_(cytos"/>
    <property type="match status" value="1"/>
</dbReference>
<keyword evidence="2" id="KW-0808">Transferase</keyword>
<organism evidence="2 3">
    <name type="scientific">Marinobacter gudaonensis</name>
    <dbReference type="NCBI Taxonomy" id="375760"/>
    <lineage>
        <taxon>Bacteria</taxon>
        <taxon>Pseudomonadati</taxon>
        <taxon>Pseudomonadota</taxon>
        <taxon>Gammaproteobacteria</taxon>
        <taxon>Pseudomonadales</taxon>
        <taxon>Marinobacteraceae</taxon>
        <taxon>Marinobacter</taxon>
    </lineage>
</organism>
<dbReference type="Gene3D" id="1.20.1050.10">
    <property type="match status" value="1"/>
</dbReference>
<dbReference type="PANTHER" id="PTHR43968:SF6">
    <property type="entry name" value="GLUTATHIONE S-TRANSFERASE OMEGA"/>
    <property type="match status" value="1"/>
</dbReference>
<dbReference type="Pfam" id="PF13417">
    <property type="entry name" value="GST_N_3"/>
    <property type="match status" value="1"/>
</dbReference>
<dbReference type="OrthoDB" id="5242791at2"/>
<dbReference type="InterPro" id="IPR036249">
    <property type="entry name" value="Thioredoxin-like_sf"/>
</dbReference>
<dbReference type="GO" id="GO:0016740">
    <property type="term" value="F:transferase activity"/>
    <property type="evidence" value="ECO:0007669"/>
    <property type="project" value="UniProtKB-KW"/>
</dbReference>
<dbReference type="Proteomes" id="UP000199290">
    <property type="component" value="Unassembled WGS sequence"/>
</dbReference>
<dbReference type="InterPro" id="IPR040079">
    <property type="entry name" value="Glutathione_S-Trfase"/>
</dbReference>
<dbReference type="STRING" id="375760.SAMN04488073_1723"/>
<dbReference type="InterPro" id="IPR036282">
    <property type="entry name" value="Glutathione-S-Trfase_C_sf"/>
</dbReference>
<dbReference type="GO" id="GO:0005737">
    <property type="term" value="C:cytoplasm"/>
    <property type="evidence" value="ECO:0007669"/>
    <property type="project" value="TreeGrafter"/>
</dbReference>
<evidence type="ECO:0000259" key="1">
    <source>
        <dbReference type="PROSITE" id="PS50404"/>
    </source>
</evidence>
<dbReference type="EMBL" id="FOYV01000001">
    <property type="protein sequence ID" value="SFR46874.1"/>
    <property type="molecule type" value="Genomic_DNA"/>
</dbReference>
<dbReference type="AlphaFoldDB" id="A0A1I6GX98"/>
<dbReference type="RefSeq" id="WP_091988295.1">
    <property type="nucleotide sequence ID" value="NZ_FOYV01000001.1"/>
</dbReference>